<gene>
    <name evidence="1" type="ORF">LVJ94_20805</name>
</gene>
<sequence>MRWRFQDPNDAREAAERASVRAKIDAWWRAFGEVSGEVSARFTKGGAFDVLAFMQTYLQPIDANLMWEFGPARKATNRHRLVMTPESRRFLRPLVSEILERAPSLPQWEFYPYRLAEELTDAVRTVEGRANVDVTPFEVDVHRGELHAVDLTWLIPPGIDRNVARGAAFVATETILGEEMLDTWIGEISVEVRPRPGLFARMFGGSNGSSTADRSIGSLRTRVESAIELVRNGLPTAPRALLDNEGESVVFEVKPTEADDYPRQKDLFVGVSHGMKEMWQAAHMAAPFSSQRFSRHGETFCYLKLDGAEELEGSKFADRGAIEEALDAALRSRGLGIAVGGGTGLRYSYIDLALARLDEGLAEVRRVAREGRLPKRSWLLFFDDIWRDEWLGIHEDTPAPCLE</sequence>
<organism evidence="1 2">
    <name type="scientific">Pendulispora rubella</name>
    <dbReference type="NCBI Taxonomy" id="2741070"/>
    <lineage>
        <taxon>Bacteria</taxon>
        <taxon>Pseudomonadati</taxon>
        <taxon>Myxococcota</taxon>
        <taxon>Myxococcia</taxon>
        <taxon>Myxococcales</taxon>
        <taxon>Sorangiineae</taxon>
        <taxon>Pendulisporaceae</taxon>
        <taxon>Pendulispora</taxon>
    </lineage>
</organism>
<dbReference type="EMBL" id="CP089983">
    <property type="protein sequence ID" value="WXB09657.1"/>
    <property type="molecule type" value="Genomic_DNA"/>
</dbReference>
<reference evidence="1" key="1">
    <citation type="submission" date="2021-12" db="EMBL/GenBank/DDBJ databases">
        <title>Discovery of the Pendulisporaceae a myxobacterial family with distinct sporulation behavior and unique specialized metabolism.</title>
        <authorList>
            <person name="Garcia R."/>
            <person name="Popoff A."/>
            <person name="Bader C.D."/>
            <person name="Loehr J."/>
            <person name="Walesch S."/>
            <person name="Walt C."/>
            <person name="Boldt J."/>
            <person name="Bunk B."/>
            <person name="Haeckl F.J.F.P.J."/>
            <person name="Gunesch A.P."/>
            <person name="Birkelbach J."/>
            <person name="Nuebel U."/>
            <person name="Pietschmann T."/>
            <person name="Bach T."/>
            <person name="Mueller R."/>
        </authorList>
    </citation>
    <scope>NUCLEOTIDE SEQUENCE</scope>
    <source>
        <strain evidence="1">MSr11367</strain>
    </source>
</reference>
<protein>
    <submittedName>
        <fullName evidence="1">Uncharacterized protein</fullName>
    </submittedName>
</protein>
<proteinExistence type="predicted"/>
<keyword evidence="2" id="KW-1185">Reference proteome</keyword>
<evidence type="ECO:0000313" key="2">
    <source>
        <dbReference type="Proteomes" id="UP001374803"/>
    </source>
</evidence>
<evidence type="ECO:0000313" key="1">
    <source>
        <dbReference type="EMBL" id="WXB09657.1"/>
    </source>
</evidence>
<dbReference type="RefSeq" id="WP_394839330.1">
    <property type="nucleotide sequence ID" value="NZ_CP089929.1"/>
</dbReference>
<dbReference type="Proteomes" id="UP001374803">
    <property type="component" value="Chromosome"/>
</dbReference>
<name>A0ABZ2LLD9_9BACT</name>
<accession>A0ABZ2LLD9</accession>